<reference evidence="1 2" key="1">
    <citation type="submission" date="2019-05" db="EMBL/GenBank/DDBJ databases">
        <title>Verrucobacter flavum gen. nov., sp. nov. a new member of the family Verrucomicrobiaceae.</title>
        <authorList>
            <person name="Szuroczki S."/>
            <person name="Abbaszade G."/>
            <person name="Szabo A."/>
            <person name="Felfoldi T."/>
            <person name="Schumann P."/>
            <person name="Boka K."/>
            <person name="Keki Z."/>
            <person name="Toumi M."/>
            <person name="Toth E."/>
        </authorList>
    </citation>
    <scope>NUCLEOTIDE SEQUENCE [LARGE SCALE GENOMIC DNA]</scope>
    <source>
        <strain evidence="1 2">MG-N-17</strain>
    </source>
</reference>
<dbReference type="AlphaFoldDB" id="A0A5R8KEY3"/>
<comment type="caution">
    <text evidence="1">The sequence shown here is derived from an EMBL/GenBank/DDBJ whole genome shotgun (WGS) entry which is preliminary data.</text>
</comment>
<dbReference type="SUPFAM" id="SSF53756">
    <property type="entry name" value="UDP-Glycosyltransferase/glycogen phosphorylase"/>
    <property type="match status" value="1"/>
</dbReference>
<gene>
    <name evidence="1" type="ORF">FEM03_11210</name>
</gene>
<keyword evidence="2" id="KW-1185">Reference proteome</keyword>
<accession>A0A5R8KEY3</accession>
<sequence>MNTTSLEGALASWRGGFLGEAVCYSVQQMEIARSRIRSLQYHPARLFSFLDSQDYYAVKKRYLDWMASRRLQMGGFDFFHGWSGECFETLVEARLLGVPSVMDVPTWHRNKGAVKSTETLKERRARVADRGWRDWRKKLTVTRQQNLAEYDLADVLLMPSVKSAETFLTAGVDEKKLHYVGRGVDVERYRPGGPPEKFRVGFVGALIKRKGVHVLLEAWKKAGLKNAELVLVGNLHEEMKPYLEKFGTDDVRLAGVTNRVQDELRACVAFAFPSECEGFAKATLEAAACGLPLIATRESGDAVVDGETGLVIQPNDVEGLAAALVHAASHRDEMAEMGRMARKMVEERFTWDHYRARLLQGYAKAKRQVRVV</sequence>
<evidence type="ECO:0000313" key="1">
    <source>
        <dbReference type="EMBL" id="TLD70866.1"/>
    </source>
</evidence>
<proteinExistence type="predicted"/>
<name>A0A5R8KEY3_9BACT</name>
<dbReference type="InterPro" id="IPR050194">
    <property type="entry name" value="Glycosyltransferase_grp1"/>
</dbReference>
<evidence type="ECO:0000313" key="2">
    <source>
        <dbReference type="Proteomes" id="UP000306196"/>
    </source>
</evidence>
<dbReference type="PANTHER" id="PTHR45947">
    <property type="entry name" value="SULFOQUINOVOSYL TRANSFERASE SQD2"/>
    <property type="match status" value="1"/>
</dbReference>
<protein>
    <submittedName>
        <fullName evidence="1">Glycosyltransferase family 4 protein</fullName>
    </submittedName>
</protein>
<dbReference type="Gene3D" id="3.40.50.2000">
    <property type="entry name" value="Glycogen Phosphorylase B"/>
    <property type="match status" value="2"/>
</dbReference>
<dbReference type="GO" id="GO:0016757">
    <property type="term" value="F:glycosyltransferase activity"/>
    <property type="evidence" value="ECO:0007669"/>
    <property type="project" value="TreeGrafter"/>
</dbReference>
<dbReference type="CDD" id="cd03801">
    <property type="entry name" value="GT4_PimA-like"/>
    <property type="match status" value="1"/>
</dbReference>
<dbReference type="Proteomes" id="UP000306196">
    <property type="component" value="Unassembled WGS sequence"/>
</dbReference>
<dbReference type="EMBL" id="VAUV01000007">
    <property type="protein sequence ID" value="TLD70866.1"/>
    <property type="molecule type" value="Genomic_DNA"/>
</dbReference>
<keyword evidence="1" id="KW-0808">Transferase</keyword>
<dbReference type="PANTHER" id="PTHR45947:SF3">
    <property type="entry name" value="SULFOQUINOVOSYL TRANSFERASE SQD2"/>
    <property type="match status" value="1"/>
</dbReference>
<dbReference type="Pfam" id="PF13692">
    <property type="entry name" value="Glyco_trans_1_4"/>
    <property type="match status" value="1"/>
</dbReference>
<organism evidence="1 2">
    <name type="scientific">Phragmitibacter flavus</name>
    <dbReference type="NCBI Taxonomy" id="2576071"/>
    <lineage>
        <taxon>Bacteria</taxon>
        <taxon>Pseudomonadati</taxon>
        <taxon>Verrucomicrobiota</taxon>
        <taxon>Verrucomicrobiia</taxon>
        <taxon>Verrucomicrobiales</taxon>
        <taxon>Verrucomicrobiaceae</taxon>
        <taxon>Phragmitibacter</taxon>
    </lineage>
</organism>